<sequence>LYWFFSSYGFAFGLFLDTSRLIEEACAPSPLGHPSRPCPGLMYTIYFLIAYLNSQDGPEYVAQIVLQVGLMLSSTPGQTHPKTLVHAIQAQVLLANYFFLEHRTLEGKYHLGMAVSLVSSVGLYASARVEDEEKVNAFWMVYSMYSVWDPPCGAVEERKIDVPWPMDDLQVGSSSSLFSTTIPTCKTQIRIPGSWVVQPTVIRFLSGGTQAGPSRSLTEMYSKACILFSRATRIASAAASIESKFKFDLFHGLQSLIVVLLPIAMSSSSKQQLVEARNHLDALIDNFTTHLPPVAAQGSEVQTVVLIHTLTYASTIQLASTDVDAHPSIKSLAVARAAIDLLQVFEQILVINPIFGILWGIIGRVLVNEIRRLCQSGPRAGRNQLVETERTLDLLLTTIQGFTRGSSFSGLSFFLMLAVVPESNHFSSE</sequence>
<organism evidence="6 7">
    <name type="scientific">Marasmius crinis-equi</name>
    <dbReference type="NCBI Taxonomy" id="585013"/>
    <lineage>
        <taxon>Eukaryota</taxon>
        <taxon>Fungi</taxon>
        <taxon>Dikarya</taxon>
        <taxon>Basidiomycota</taxon>
        <taxon>Agaricomycotina</taxon>
        <taxon>Agaricomycetes</taxon>
        <taxon>Agaricomycetidae</taxon>
        <taxon>Agaricales</taxon>
        <taxon>Marasmiineae</taxon>
        <taxon>Marasmiaceae</taxon>
        <taxon>Marasmius</taxon>
    </lineage>
</organism>
<keyword evidence="2" id="KW-0479">Metal-binding</keyword>
<evidence type="ECO:0000256" key="4">
    <source>
        <dbReference type="ARBA" id="ARBA00023163"/>
    </source>
</evidence>
<reference evidence="6 7" key="1">
    <citation type="submission" date="2024-02" db="EMBL/GenBank/DDBJ databases">
        <title>A draft genome for the cacao thread blight pathogen Marasmius crinis-equi.</title>
        <authorList>
            <person name="Cohen S.P."/>
            <person name="Baruah I.K."/>
            <person name="Amoako-Attah I."/>
            <person name="Bukari Y."/>
            <person name="Meinhardt L.W."/>
            <person name="Bailey B.A."/>
        </authorList>
    </citation>
    <scope>NUCLEOTIDE SEQUENCE [LARGE SCALE GENOMIC DNA]</scope>
    <source>
        <strain evidence="6 7">GH-76</strain>
    </source>
</reference>
<evidence type="ECO:0000313" key="7">
    <source>
        <dbReference type="Proteomes" id="UP001465976"/>
    </source>
</evidence>
<dbReference type="CDD" id="cd12148">
    <property type="entry name" value="fungal_TF_MHR"/>
    <property type="match status" value="1"/>
</dbReference>
<dbReference type="EMBL" id="JBAHYK010002502">
    <property type="protein sequence ID" value="KAL0564944.1"/>
    <property type="molecule type" value="Genomic_DNA"/>
</dbReference>
<dbReference type="Proteomes" id="UP001465976">
    <property type="component" value="Unassembled WGS sequence"/>
</dbReference>
<keyword evidence="4" id="KW-0804">Transcription</keyword>
<evidence type="ECO:0000256" key="3">
    <source>
        <dbReference type="ARBA" id="ARBA00023015"/>
    </source>
</evidence>
<name>A0ABR3EPX7_9AGAR</name>
<evidence type="ECO:0000313" key="6">
    <source>
        <dbReference type="EMBL" id="KAL0564944.1"/>
    </source>
</evidence>
<dbReference type="InterPro" id="IPR050815">
    <property type="entry name" value="TF_fung"/>
</dbReference>
<gene>
    <name evidence="6" type="ORF">V5O48_017093</name>
</gene>
<evidence type="ECO:0000256" key="5">
    <source>
        <dbReference type="ARBA" id="ARBA00023242"/>
    </source>
</evidence>
<keyword evidence="5" id="KW-0539">Nucleus</keyword>
<dbReference type="PANTHER" id="PTHR47338">
    <property type="entry name" value="ZN(II)2CYS6 TRANSCRIPTION FACTOR (EUROFUNG)-RELATED"/>
    <property type="match status" value="1"/>
</dbReference>
<evidence type="ECO:0000256" key="2">
    <source>
        <dbReference type="ARBA" id="ARBA00022723"/>
    </source>
</evidence>
<evidence type="ECO:0008006" key="8">
    <source>
        <dbReference type="Google" id="ProtNLM"/>
    </source>
</evidence>
<comment type="subcellular location">
    <subcellularLocation>
        <location evidence="1">Nucleus</location>
    </subcellularLocation>
</comment>
<proteinExistence type="predicted"/>
<evidence type="ECO:0000256" key="1">
    <source>
        <dbReference type="ARBA" id="ARBA00004123"/>
    </source>
</evidence>
<accession>A0ABR3EPX7</accession>
<comment type="caution">
    <text evidence="6">The sequence shown here is derived from an EMBL/GenBank/DDBJ whole genome shotgun (WGS) entry which is preliminary data.</text>
</comment>
<feature type="non-terminal residue" evidence="6">
    <location>
        <position position="1"/>
    </location>
</feature>
<protein>
    <recommendedName>
        <fullName evidence="8">Transcription factor domain-containing protein</fullName>
    </recommendedName>
</protein>
<dbReference type="PANTHER" id="PTHR47338:SF29">
    <property type="entry name" value="ZN(2)-C6 FUNGAL-TYPE DOMAIN-CONTAINING PROTEIN"/>
    <property type="match status" value="1"/>
</dbReference>
<keyword evidence="7" id="KW-1185">Reference proteome</keyword>
<keyword evidence="3" id="KW-0805">Transcription regulation</keyword>